<comment type="caution">
    <text evidence="1">The sequence shown here is derived from an EMBL/GenBank/DDBJ whole genome shotgun (WGS) entry which is preliminary data.</text>
</comment>
<evidence type="ECO:0000313" key="1">
    <source>
        <dbReference type="EMBL" id="GGD51968.1"/>
    </source>
</evidence>
<reference evidence="1" key="1">
    <citation type="journal article" date="2014" name="Int. J. Syst. Evol. Microbiol.">
        <title>Complete genome sequence of Corynebacterium casei LMG S-19264T (=DSM 44701T), isolated from a smear-ripened cheese.</title>
        <authorList>
            <consortium name="US DOE Joint Genome Institute (JGI-PGF)"/>
            <person name="Walter F."/>
            <person name="Albersmeier A."/>
            <person name="Kalinowski J."/>
            <person name="Ruckert C."/>
        </authorList>
    </citation>
    <scope>NUCLEOTIDE SEQUENCE</scope>
    <source>
        <strain evidence="1">CGMCC 1.15958</strain>
    </source>
</reference>
<dbReference type="Gene3D" id="2.180.10.10">
    <property type="entry name" value="RHS repeat-associated core"/>
    <property type="match status" value="1"/>
</dbReference>
<sequence length="229" mass="26124">MEKVSNENGTFNSSFKYDVQNRVTNFTAFNSKLNFDISYDDSKRSKTINSSFLGQIQIFYDASGNITSAKTQYGDFSFQYDGEVIKQITVESNVSQIVSGSKTTIFRFEFLGRNVKKVFLNKGSQLQNFLIFEGVDYDNNKTIYSKEAKEYFLIANIIGYISSNSEIDFSVISDNNVLATNIYNFKGTGYFANQKYNYKYNTNGYPVSLQYSLQPSGATVIYNYSYICQ</sequence>
<dbReference type="EMBL" id="BMKK01000003">
    <property type="protein sequence ID" value="GGD51968.1"/>
    <property type="molecule type" value="Genomic_DNA"/>
</dbReference>
<proteinExistence type="predicted"/>
<evidence type="ECO:0008006" key="3">
    <source>
        <dbReference type="Google" id="ProtNLM"/>
    </source>
</evidence>
<dbReference type="AlphaFoldDB" id="A0A916YMS0"/>
<protein>
    <recommendedName>
        <fullName evidence="3">DUF4595 domain-containing protein</fullName>
    </recommendedName>
</protein>
<keyword evidence="2" id="KW-1185">Reference proteome</keyword>
<name>A0A916YMS0_9BACT</name>
<evidence type="ECO:0000313" key="2">
    <source>
        <dbReference type="Proteomes" id="UP000609064"/>
    </source>
</evidence>
<reference evidence="1" key="2">
    <citation type="submission" date="2020-09" db="EMBL/GenBank/DDBJ databases">
        <authorList>
            <person name="Sun Q."/>
            <person name="Zhou Y."/>
        </authorList>
    </citation>
    <scope>NUCLEOTIDE SEQUENCE</scope>
    <source>
        <strain evidence="1">CGMCC 1.15958</strain>
    </source>
</reference>
<gene>
    <name evidence="1" type="ORF">GCM10011514_15270</name>
</gene>
<dbReference type="Proteomes" id="UP000609064">
    <property type="component" value="Unassembled WGS sequence"/>
</dbReference>
<accession>A0A916YMS0</accession>
<organism evidence="1 2">
    <name type="scientific">Emticicia aquatilis</name>
    <dbReference type="NCBI Taxonomy" id="1537369"/>
    <lineage>
        <taxon>Bacteria</taxon>
        <taxon>Pseudomonadati</taxon>
        <taxon>Bacteroidota</taxon>
        <taxon>Cytophagia</taxon>
        <taxon>Cytophagales</taxon>
        <taxon>Leadbetterellaceae</taxon>
        <taxon>Emticicia</taxon>
    </lineage>
</organism>